<evidence type="ECO:0000256" key="1">
    <source>
        <dbReference type="SAM" id="MobiDB-lite"/>
    </source>
</evidence>
<sequence length="768" mass="86105">MDRDGEKKANDSTLSSLKNAPPFINSTTSSSAASIPFRPTIASRGINILWFLSLIFSLGSALFGILAKQWIREYLQWVQVSASPRENVLLRQLRIEAWEAWKVPMGISAIPALLELAVVLFLCGLVILLWTVDEIVAIAITIATGLLLSIVSAVTVLPAVFRRCPYKSPTGWACVFVYDIFKWTLRCVWWLITNYRWGMHGLTTMRPRFQQYQSWRQRDLTLDELASNEAFDYSDVEVDVEDLAWVDQQRLTIDICEALPLFRALAWVRTSSEDVNLLKHVAKSAKSLHTDRTGLVERYYSFLYVMRKLVSAKVGQLQPLAHIVDGLKARAYKTVWQPAGEAYVFRGGVEDSAANYMDPPLDQLLGTSDQWVLAYLLFSDTVDFLITEDGDDPTDSGQIANLVSLLRHFIAVWDDRSFRAECCARLANIYTEMGSSFEYHLSIESGVHTMVLETLSSISNIRWPEGEEEGLFIELNWKRSGCGLKYLVRLAINSLNMDQDCVHGVGAHQFVLLADYVLRSLNFKYTPIFSGDPESAPSYVDKEKWSKLLHAMTTAATISYETFYRNCGCYHDLPWIGSLLACTDEVLQELPPRALWKLLDILEISTIHQDKDGNPLITGDGVKEFGDLKNKMRRIQPRPDDLYSRESTNTDSSRSSECSESLNGSICTGASVSRTAADSKGVGACVPGVGGLALNSSLPSDESPSLQLHQAIVQAAPRKVVPQYGGRRVQGGERRLIERRSTGSMRSVDRPRRKPAVVQWDLNLSRMI</sequence>
<feature type="region of interest" description="Disordered" evidence="1">
    <location>
        <begin position="636"/>
        <end position="664"/>
    </location>
</feature>
<name>A0A2R6NZX4_9APHY</name>
<feature type="transmembrane region" description="Helical" evidence="2">
    <location>
        <begin position="48"/>
        <end position="67"/>
    </location>
</feature>
<reference evidence="4 5" key="1">
    <citation type="submission" date="2018-02" db="EMBL/GenBank/DDBJ databases">
        <title>Genome sequence of the basidiomycete white-rot fungus Phlebia centrifuga.</title>
        <authorList>
            <person name="Granchi Z."/>
            <person name="Peng M."/>
            <person name="de Vries R.P."/>
            <person name="Hilden K."/>
            <person name="Makela M.R."/>
            <person name="Grigoriev I."/>
            <person name="Riley R."/>
        </authorList>
    </citation>
    <scope>NUCLEOTIDE SEQUENCE [LARGE SCALE GENOMIC DNA]</scope>
    <source>
        <strain evidence="4 5">FBCC195</strain>
    </source>
</reference>
<keyword evidence="2" id="KW-0472">Membrane</keyword>
<feature type="compositionally biased region" description="Low complexity" evidence="1">
    <location>
        <begin position="645"/>
        <end position="664"/>
    </location>
</feature>
<keyword evidence="2" id="KW-0812">Transmembrane</keyword>
<evidence type="ECO:0000259" key="3">
    <source>
        <dbReference type="Pfam" id="PF20153"/>
    </source>
</evidence>
<gene>
    <name evidence="4" type="ORF">PHLCEN_2v6284</name>
</gene>
<dbReference type="STRING" id="98765.A0A2R6NZX4"/>
<evidence type="ECO:0000256" key="2">
    <source>
        <dbReference type="SAM" id="Phobius"/>
    </source>
</evidence>
<dbReference type="Pfam" id="PF20153">
    <property type="entry name" value="DUF6535"/>
    <property type="match status" value="1"/>
</dbReference>
<dbReference type="Proteomes" id="UP000186601">
    <property type="component" value="Unassembled WGS sequence"/>
</dbReference>
<dbReference type="InterPro" id="IPR045338">
    <property type="entry name" value="DUF6535"/>
</dbReference>
<comment type="caution">
    <text evidence="4">The sequence shown here is derived from an EMBL/GenBank/DDBJ whole genome shotgun (WGS) entry which is preliminary data.</text>
</comment>
<dbReference type="OrthoDB" id="3235960at2759"/>
<dbReference type="EMBL" id="MLYV02000609">
    <property type="protein sequence ID" value="PSR81712.1"/>
    <property type="molecule type" value="Genomic_DNA"/>
</dbReference>
<protein>
    <recommendedName>
        <fullName evidence="3">DUF6535 domain-containing protein</fullName>
    </recommendedName>
</protein>
<feature type="transmembrane region" description="Helical" evidence="2">
    <location>
        <begin position="136"/>
        <end position="160"/>
    </location>
</feature>
<accession>A0A2R6NZX4</accession>
<feature type="transmembrane region" description="Helical" evidence="2">
    <location>
        <begin position="112"/>
        <end position="130"/>
    </location>
</feature>
<keyword evidence="2" id="KW-1133">Transmembrane helix</keyword>
<organism evidence="4 5">
    <name type="scientific">Hermanssonia centrifuga</name>
    <dbReference type="NCBI Taxonomy" id="98765"/>
    <lineage>
        <taxon>Eukaryota</taxon>
        <taxon>Fungi</taxon>
        <taxon>Dikarya</taxon>
        <taxon>Basidiomycota</taxon>
        <taxon>Agaricomycotina</taxon>
        <taxon>Agaricomycetes</taxon>
        <taxon>Polyporales</taxon>
        <taxon>Meruliaceae</taxon>
        <taxon>Hermanssonia</taxon>
    </lineage>
</organism>
<feature type="domain" description="DUF6535" evidence="3">
    <location>
        <begin position="24"/>
        <end position="131"/>
    </location>
</feature>
<keyword evidence="5" id="KW-1185">Reference proteome</keyword>
<evidence type="ECO:0000313" key="4">
    <source>
        <dbReference type="EMBL" id="PSR81712.1"/>
    </source>
</evidence>
<evidence type="ECO:0000313" key="5">
    <source>
        <dbReference type="Proteomes" id="UP000186601"/>
    </source>
</evidence>
<proteinExistence type="predicted"/>
<dbReference type="AlphaFoldDB" id="A0A2R6NZX4"/>